<dbReference type="Pfam" id="PF03619">
    <property type="entry name" value="Solute_trans_a"/>
    <property type="match status" value="1"/>
</dbReference>
<keyword evidence="2 5" id="KW-0812">Transmembrane</keyword>
<feature type="transmembrane region" description="Helical" evidence="5">
    <location>
        <begin position="99"/>
        <end position="115"/>
    </location>
</feature>
<dbReference type="GO" id="GO:0016020">
    <property type="term" value="C:membrane"/>
    <property type="evidence" value="ECO:0007669"/>
    <property type="project" value="UniProtKB-SubCell"/>
</dbReference>
<organism evidence="6 7">
    <name type="scientific">Pygocentrus nattereri</name>
    <name type="common">Red-bellied piranha</name>
    <dbReference type="NCBI Taxonomy" id="42514"/>
    <lineage>
        <taxon>Eukaryota</taxon>
        <taxon>Metazoa</taxon>
        <taxon>Chordata</taxon>
        <taxon>Craniata</taxon>
        <taxon>Vertebrata</taxon>
        <taxon>Euteleostomi</taxon>
        <taxon>Actinopterygii</taxon>
        <taxon>Neopterygii</taxon>
        <taxon>Teleostei</taxon>
        <taxon>Ostariophysi</taxon>
        <taxon>Characiformes</taxon>
        <taxon>Characoidei</taxon>
        <taxon>Pygocentrus</taxon>
    </lineage>
</organism>
<evidence type="ECO:0000256" key="2">
    <source>
        <dbReference type="ARBA" id="ARBA00022692"/>
    </source>
</evidence>
<dbReference type="PANTHER" id="PTHR23423">
    <property type="entry name" value="ORGANIC SOLUTE TRANSPORTER-RELATED"/>
    <property type="match status" value="1"/>
</dbReference>
<dbReference type="InterPro" id="IPR005178">
    <property type="entry name" value="Ostalpha/TMEM184C"/>
</dbReference>
<dbReference type="Proteomes" id="UP001501920">
    <property type="component" value="Chromosome 16"/>
</dbReference>
<reference evidence="6" key="2">
    <citation type="submission" date="2025-08" db="UniProtKB">
        <authorList>
            <consortium name="Ensembl"/>
        </authorList>
    </citation>
    <scope>IDENTIFICATION</scope>
</reference>
<protein>
    <recommendedName>
        <fullName evidence="8">Organic solute transporter subunit alpha</fullName>
    </recommendedName>
</protein>
<reference evidence="6" key="3">
    <citation type="submission" date="2025-09" db="UniProtKB">
        <authorList>
            <consortium name="Ensembl"/>
        </authorList>
    </citation>
    <scope>IDENTIFICATION</scope>
</reference>
<dbReference type="GeneTree" id="ENSGT00940000163831"/>
<dbReference type="AlphaFoldDB" id="A0AAR2II77"/>
<feature type="transmembrane region" description="Helical" evidence="5">
    <location>
        <begin position="194"/>
        <end position="216"/>
    </location>
</feature>
<evidence type="ECO:0000256" key="3">
    <source>
        <dbReference type="ARBA" id="ARBA00022989"/>
    </source>
</evidence>
<evidence type="ECO:0000313" key="6">
    <source>
        <dbReference type="Ensembl" id="ENSPNAP00000038988.1"/>
    </source>
</evidence>
<evidence type="ECO:0008006" key="8">
    <source>
        <dbReference type="Google" id="ProtNLM"/>
    </source>
</evidence>
<feature type="transmembrane region" description="Helical" evidence="5">
    <location>
        <begin position="25"/>
        <end position="55"/>
    </location>
</feature>
<reference evidence="6 7" key="1">
    <citation type="submission" date="2020-10" db="EMBL/GenBank/DDBJ databases">
        <title>Pygocentrus nattereri (red-bellied piranha) genome, fPygNat1, primary haplotype.</title>
        <authorList>
            <person name="Myers G."/>
            <person name="Meyer A."/>
            <person name="Karagic N."/>
            <person name="Pippel M."/>
            <person name="Winkler S."/>
            <person name="Tracey A."/>
            <person name="Wood J."/>
            <person name="Formenti G."/>
            <person name="Howe K."/>
            <person name="Fedrigo O."/>
            <person name="Jarvis E.D."/>
        </authorList>
    </citation>
    <scope>NUCLEOTIDE SEQUENCE [LARGE SCALE GENOMIC DNA]</scope>
</reference>
<proteinExistence type="predicted"/>
<feature type="transmembrane region" description="Helical" evidence="5">
    <location>
        <begin position="277"/>
        <end position="297"/>
    </location>
</feature>
<feature type="transmembrane region" description="Helical" evidence="5">
    <location>
        <begin position="163"/>
        <end position="182"/>
    </location>
</feature>
<keyword evidence="4 5" id="KW-0472">Membrane</keyword>
<dbReference type="SMART" id="SM01417">
    <property type="entry name" value="Solute_trans_a"/>
    <property type="match status" value="1"/>
</dbReference>
<evidence type="ECO:0000256" key="5">
    <source>
        <dbReference type="SAM" id="Phobius"/>
    </source>
</evidence>
<evidence type="ECO:0000256" key="1">
    <source>
        <dbReference type="ARBA" id="ARBA00004141"/>
    </source>
</evidence>
<evidence type="ECO:0000256" key="4">
    <source>
        <dbReference type="ARBA" id="ARBA00023136"/>
    </source>
</evidence>
<keyword evidence="3 5" id="KW-1133">Transmembrane helix</keyword>
<feature type="transmembrane region" description="Helical" evidence="5">
    <location>
        <begin position="67"/>
        <end position="87"/>
    </location>
</feature>
<feature type="transmembrane region" description="Helical" evidence="5">
    <location>
        <begin position="237"/>
        <end position="257"/>
    </location>
</feature>
<dbReference type="Ensembl" id="ENSPNAT00000049555.1">
    <property type="protein sequence ID" value="ENSPNAP00000038988.1"/>
    <property type="gene ID" value="ENSPNAG00000013485.2"/>
</dbReference>
<evidence type="ECO:0000313" key="7">
    <source>
        <dbReference type="Proteomes" id="UP001501920"/>
    </source>
</evidence>
<name>A0AAR2II77_PYGNA</name>
<sequence>MDDLNGTIDPRCLGDRPLTMEVINYLSVFGITLYTILTFMTLVSIIVFLEMCVYIYKKVPYPKKTNIVWVIGAAPVISTMCCLGLWIPRATLFTDMTSNSYFAIVIYKFLILLFEECGGEEAFLRYSEKKTIKVSTGPCCCCCPCLPPVSITRRLLFLLKLGSLQYAILKTVFSIFSIALWANGNFDVSTVRDIYGTALWINLFVGVLTIIGLWPIGIMFMHVRDSLRPLKIMPKYAMYQLVFVLSQLQAAIINILAVNGVIACSPPFSSVARGSTFSQQLMIVELFVITLVTRMLYRRIYEPVNLDPHENDNEMNVKIRLCPNSVEEHTA</sequence>
<comment type="subcellular location">
    <subcellularLocation>
        <location evidence="1">Membrane</location>
        <topology evidence="1">Multi-pass membrane protein</topology>
    </subcellularLocation>
</comment>
<gene>
    <name evidence="6" type="primary">SLC51A</name>
</gene>
<accession>A0AAR2II77</accession>
<keyword evidence="7" id="KW-1185">Reference proteome</keyword>